<reference evidence="3 4" key="1">
    <citation type="submission" date="2015-12" db="EMBL/GenBank/DDBJ databases">
        <title>Genome sequence of Aneurinibacillus soli.</title>
        <authorList>
            <person name="Lee J.S."/>
            <person name="Lee K.C."/>
            <person name="Kim K.K."/>
            <person name="Lee B.W."/>
        </authorList>
    </citation>
    <scope>NUCLEOTIDE SEQUENCE [LARGE SCALE GENOMIC DNA]</scope>
    <source>
        <strain evidence="3 4">CB4</strain>
    </source>
</reference>
<dbReference type="Proteomes" id="UP000217696">
    <property type="component" value="Chromosome"/>
</dbReference>
<dbReference type="Pfam" id="PF00501">
    <property type="entry name" value="AMP-binding"/>
    <property type="match status" value="1"/>
</dbReference>
<dbReference type="FunFam" id="3.30.300.30:FF:000008">
    <property type="entry name" value="2,3-dihydroxybenzoate-AMP ligase"/>
    <property type="match status" value="1"/>
</dbReference>
<dbReference type="PROSITE" id="PS00455">
    <property type="entry name" value="AMP_BINDING"/>
    <property type="match status" value="1"/>
</dbReference>
<dbReference type="CDD" id="cd17631">
    <property type="entry name" value="FACL_FadD13-like"/>
    <property type="match status" value="1"/>
</dbReference>
<dbReference type="InterPro" id="IPR042099">
    <property type="entry name" value="ANL_N_sf"/>
</dbReference>
<dbReference type="InterPro" id="IPR020845">
    <property type="entry name" value="AMP-binding_CS"/>
</dbReference>
<protein>
    <submittedName>
        <fullName evidence="3">Long-chain-fatty-acid--CoA ligase FadD13</fullName>
        <ecNumber evidence="3">6.2.1.3</ecNumber>
    </submittedName>
</protein>
<dbReference type="PANTHER" id="PTHR43767">
    <property type="entry name" value="LONG-CHAIN-FATTY-ACID--COA LIGASE"/>
    <property type="match status" value="1"/>
</dbReference>
<dbReference type="RefSeq" id="WP_096467130.1">
    <property type="nucleotide sequence ID" value="NZ_AP017312.1"/>
</dbReference>
<dbReference type="NCBIfam" id="NF004837">
    <property type="entry name" value="PRK06187.1"/>
    <property type="match status" value="1"/>
</dbReference>
<dbReference type="AlphaFoldDB" id="A0A0U5BFK6"/>
<gene>
    <name evidence="3" type="ORF">CB4_03653</name>
</gene>
<dbReference type="Gene3D" id="3.40.50.12780">
    <property type="entry name" value="N-terminal domain of ligase-like"/>
    <property type="match status" value="1"/>
</dbReference>
<dbReference type="InterPro" id="IPR045851">
    <property type="entry name" value="AMP-bd_C_sf"/>
</dbReference>
<evidence type="ECO:0000256" key="1">
    <source>
        <dbReference type="ARBA" id="ARBA00006432"/>
    </source>
</evidence>
<dbReference type="InterPro" id="IPR000873">
    <property type="entry name" value="AMP-dep_synth/lig_dom"/>
</dbReference>
<evidence type="ECO:0000313" key="4">
    <source>
        <dbReference type="Proteomes" id="UP000217696"/>
    </source>
</evidence>
<sequence>MSTTIGDIVEWSARNYPEKLALVYEYGVKQHHFTYRELDNKVNQFARALQRLGIGKGDVVSSFLYNTSEYVIAMFAVAKIGAIFNPINYRLAPHELQYILQDANAKVVLYEEVGAQTVEQARQIGTPVLHWVYVDSSVPASALDFYQLLDAESIEKPEAAVAENDYCIMMYTSGTTGRPKGVLHTHRSKLHHNFMMMQCMGLTKNDIGLSAAPLNHTAELHTSFLPRVQIGATNVLLHHFDATEVLATIEREQVTHMFAAPTMITMMLHVEGIEAYNLSSLRLVEYGGASMAPILIHEFDQKIGADLVQIFGTTEMGPCMAVLHPDEQLARAGAAGKASLTHEIVIARVPEDGEPTNPADRCEVGEVGEILVKGPCMMNGYYNRPEATARALAYGWYHTGDLGEYDEDGYIWIRDRMNHMIISGAENVYPREVEDCLIEHTGVKEAAVIGKPDPKWGQIVLAYIVVAKGNKLTEADLNTFLLDGGKLAPYKRPREYHFVDELPKTASGKIQKFILEDEVKKTAQV</sequence>
<dbReference type="OrthoDB" id="9757771at2"/>
<accession>A0A0U5BFK6</accession>
<dbReference type="Pfam" id="PF13193">
    <property type="entry name" value="AMP-binding_C"/>
    <property type="match status" value="1"/>
</dbReference>
<dbReference type="InterPro" id="IPR025110">
    <property type="entry name" value="AMP-bd_C"/>
</dbReference>
<dbReference type="EMBL" id="AP017312">
    <property type="protein sequence ID" value="BAU29453.1"/>
    <property type="molecule type" value="Genomic_DNA"/>
</dbReference>
<proteinExistence type="inferred from homology"/>
<evidence type="ECO:0000313" key="3">
    <source>
        <dbReference type="EMBL" id="BAU29453.1"/>
    </source>
</evidence>
<dbReference type="InterPro" id="IPR050237">
    <property type="entry name" value="ATP-dep_AMP-bd_enzyme"/>
</dbReference>
<dbReference type="Gene3D" id="3.30.300.30">
    <property type="match status" value="1"/>
</dbReference>
<dbReference type="KEGG" id="asoc:CB4_03653"/>
<dbReference type="EC" id="6.2.1.3" evidence="3"/>
<keyword evidence="4" id="KW-1185">Reference proteome</keyword>
<dbReference type="SUPFAM" id="SSF56801">
    <property type="entry name" value="Acetyl-CoA synthetase-like"/>
    <property type="match status" value="1"/>
</dbReference>
<name>A0A0U5BFK6_9BACL</name>
<dbReference type="PANTHER" id="PTHR43767:SF1">
    <property type="entry name" value="NONRIBOSOMAL PEPTIDE SYNTHASE PES1 (EUROFUNG)-RELATED"/>
    <property type="match status" value="1"/>
</dbReference>
<comment type="similarity">
    <text evidence="1">Belongs to the ATP-dependent AMP-binding enzyme family.</text>
</comment>
<evidence type="ECO:0000256" key="2">
    <source>
        <dbReference type="ARBA" id="ARBA00022598"/>
    </source>
</evidence>
<dbReference type="GO" id="GO:0004467">
    <property type="term" value="F:long-chain fatty acid-CoA ligase activity"/>
    <property type="evidence" value="ECO:0007669"/>
    <property type="project" value="UniProtKB-EC"/>
</dbReference>
<organism evidence="3 4">
    <name type="scientific">Aneurinibacillus soli</name>
    <dbReference type="NCBI Taxonomy" id="1500254"/>
    <lineage>
        <taxon>Bacteria</taxon>
        <taxon>Bacillati</taxon>
        <taxon>Bacillota</taxon>
        <taxon>Bacilli</taxon>
        <taxon>Bacillales</taxon>
        <taxon>Paenibacillaceae</taxon>
        <taxon>Aneurinibacillus group</taxon>
        <taxon>Aneurinibacillus</taxon>
    </lineage>
</organism>
<keyword evidence="2 3" id="KW-0436">Ligase</keyword>